<feature type="transmembrane region" description="Helical" evidence="7">
    <location>
        <begin position="276"/>
        <end position="296"/>
    </location>
</feature>
<dbReference type="InterPro" id="IPR042196">
    <property type="entry name" value="FHIPEP_4"/>
</dbReference>
<dbReference type="Proteomes" id="UP000065807">
    <property type="component" value="Chromosome"/>
</dbReference>
<dbReference type="EMBL" id="AP014924">
    <property type="protein sequence ID" value="BAS27517.1"/>
    <property type="molecule type" value="Genomic_DNA"/>
</dbReference>
<comment type="function">
    <text evidence="7">Required for formation of the rod structure of the flagellar apparatus. Together with FliI and FliH, may constitute the export apparatus of flagellin.</text>
</comment>
<evidence type="ECO:0000256" key="1">
    <source>
        <dbReference type="ARBA" id="ARBA00004651"/>
    </source>
</evidence>
<evidence type="ECO:0000256" key="7">
    <source>
        <dbReference type="RuleBase" id="RU364093"/>
    </source>
</evidence>
<reference evidence="9" key="2">
    <citation type="journal article" date="2016" name="Int. J. Syst. Evol. Microbiol.">
        <title>Complete genome sequence and cell structure of Limnochorda pilosa, a Gram-negative spore-former within the phylum Firmicutes.</title>
        <authorList>
            <person name="Watanabe M."/>
            <person name="Kojima H."/>
            <person name="Fukui M."/>
        </authorList>
    </citation>
    <scope>NUCLEOTIDE SEQUENCE [LARGE SCALE GENOMIC DNA]</scope>
    <source>
        <strain evidence="9">HC45</strain>
    </source>
</reference>
<evidence type="ECO:0000256" key="6">
    <source>
        <dbReference type="ARBA" id="ARBA00023136"/>
    </source>
</evidence>
<dbReference type="Pfam" id="PF00771">
    <property type="entry name" value="FHIPEP"/>
    <property type="match status" value="1"/>
</dbReference>
<keyword evidence="6 7" id="KW-0472">Membrane</keyword>
<reference evidence="9" key="1">
    <citation type="submission" date="2015-07" db="EMBL/GenBank/DDBJ databases">
        <title>Complete genome sequence and phylogenetic analysis of Limnochorda pilosa.</title>
        <authorList>
            <person name="Watanabe M."/>
            <person name="Kojima H."/>
            <person name="Fukui M."/>
        </authorList>
    </citation>
    <scope>NUCLEOTIDE SEQUENCE [LARGE SCALE GENOMIC DNA]</scope>
    <source>
        <strain evidence="9">HC45</strain>
    </source>
</reference>
<dbReference type="InterPro" id="IPR042193">
    <property type="entry name" value="FHIPEP_3"/>
</dbReference>
<dbReference type="PROSITE" id="PS00994">
    <property type="entry name" value="FHIPEP"/>
    <property type="match status" value="1"/>
</dbReference>
<evidence type="ECO:0000256" key="2">
    <source>
        <dbReference type="ARBA" id="ARBA00008835"/>
    </source>
</evidence>
<dbReference type="NCBIfam" id="TIGR01398">
    <property type="entry name" value="FlhA"/>
    <property type="match status" value="1"/>
</dbReference>
<dbReference type="GO" id="GO:0009306">
    <property type="term" value="P:protein secretion"/>
    <property type="evidence" value="ECO:0007669"/>
    <property type="project" value="InterPro"/>
</dbReference>
<dbReference type="InterPro" id="IPR006301">
    <property type="entry name" value="FlhA"/>
</dbReference>
<keyword evidence="7" id="KW-0813">Transport</keyword>
<keyword evidence="7" id="KW-1006">Bacterial flagellum protein export</keyword>
<organism evidence="8 9">
    <name type="scientific">Limnochorda pilosa</name>
    <dbReference type="NCBI Taxonomy" id="1555112"/>
    <lineage>
        <taxon>Bacteria</taxon>
        <taxon>Bacillati</taxon>
        <taxon>Bacillota</taxon>
        <taxon>Limnochordia</taxon>
        <taxon>Limnochordales</taxon>
        <taxon>Limnochordaceae</taxon>
        <taxon>Limnochorda</taxon>
    </lineage>
</organism>
<protein>
    <recommendedName>
        <fullName evidence="7">Flagellar biosynthesis protein FlhA</fullName>
    </recommendedName>
</protein>
<dbReference type="Gene3D" id="3.40.30.60">
    <property type="entry name" value="FHIPEP family, domain 1"/>
    <property type="match status" value="1"/>
</dbReference>
<keyword evidence="8" id="KW-0966">Cell projection</keyword>
<dbReference type="GO" id="GO:0005886">
    <property type="term" value="C:plasma membrane"/>
    <property type="evidence" value="ECO:0007669"/>
    <property type="project" value="UniProtKB-SubCell"/>
</dbReference>
<name>A0A0K2SKH3_LIMPI</name>
<evidence type="ECO:0000313" key="8">
    <source>
        <dbReference type="EMBL" id="BAS27517.1"/>
    </source>
</evidence>
<keyword evidence="7" id="KW-1005">Bacterial flagellum biogenesis</keyword>
<dbReference type="Gene3D" id="1.10.8.540">
    <property type="entry name" value="FHIPEP family, domain 3"/>
    <property type="match status" value="1"/>
</dbReference>
<dbReference type="PRINTS" id="PR00949">
    <property type="entry name" value="TYPE3IMAPROT"/>
</dbReference>
<feature type="transmembrane region" description="Helical" evidence="7">
    <location>
        <begin position="200"/>
        <end position="222"/>
    </location>
</feature>
<proteinExistence type="inferred from homology"/>
<dbReference type="STRING" id="1555112.LIP_1671"/>
<comment type="subcellular location">
    <subcellularLocation>
        <location evidence="1 7">Cell membrane</location>
        <topology evidence="1 7">Multi-pass membrane protein</topology>
    </subcellularLocation>
</comment>
<keyword evidence="8" id="KW-0969">Cilium</keyword>
<feature type="transmembrane region" description="Helical" evidence="7">
    <location>
        <begin position="73"/>
        <end position="94"/>
    </location>
</feature>
<dbReference type="Gene3D" id="3.40.50.12790">
    <property type="entry name" value="FHIPEP family, domain 4"/>
    <property type="match status" value="1"/>
</dbReference>
<dbReference type="GO" id="GO:0044780">
    <property type="term" value="P:bacterial-type flagellum assembly"/>
    <property type="evidence" value="ECO:0007669"/>
    <property type="project" value="InterPro"/>
</dbReference>
<dbReference type="KEGG" id="lpil:LIP_1671"/>
<gene>
    <name evidence="7" type="primary">flhA</name>
    <name evidence="8" type="ORF">LIP_1671</name>
</gene>
<dbReference type="InterPro" id="IPR025505">
    <property type="entry name" value="FHIPEP_CS"/>
</dbReference>
<feature type="transmembrane region" description="Helical" evidence="7">
    <location>
        <begin position="43"/>
        <end position="61"/>
    </location>
</feature>
<dbReference type="RefSeq" id="WP_068141742.1">
    <property type="nucleotide sequence ID" value="NZ_AP014924.1"/>
</dbReference>
<comment type="similarity">
    <text evidence="2 7">Belongs to the FHIPEP (flagella/HR/invasion proteins export pore) family.</text>
</comment>
<keyword evidence="7" id="KW-0653">Protein transport</keyword>
<keyword evidence="4 7" id="KW-0812">Transmembrane</keyword>
<evidence type="ECO:0000256" key="5">
    <source>
        <dbReference type="ARBA" id="ARBA00022989"/>
    </source>
</evidence>
<dbReference type="InterPro" id="IPR001712">
    <property type="entry name" value="T3SS_FHIPEP"/>
</dbReference>
<dbReference type="PANTHER" id="PTHR30161">
    <property type="entry name" value="FLAGELLAR EXPORT PROTEIN, MEMBRANE FLHA SUBUNIT-RELATED"/>
    <property type="match status" value="1"/>
</dbReference>
<dbReference type="PANTHER" id="PTHR30161:SF1">
    <property type="entry name" value="FLAGELLAR BIOSYNTHESIS PROTEIN FLHA-RELATED"/>
    <property type="match status" value="1"/>
</dbReference>
<evidence type="ECO:0000256" key="3">
    <source>
        <dbReference type="ARBA" id="ARBA00022475"/>
    </source>
</evidence>
<dbReference type="OrthoDB" id="9759185at2"/>
<accession>A0A0K2SKH3</accession>
<feature type="transmembrane region" description="Helical" evidence="7">
    <location>
        <begin position="242"/>
        <end position="264"/>
    </location>
</feature>
<dbReference type="InterPro" id="IPR042194">
    <property type="entry name" value="FHIPEP_1"/>
</dbReference>
<feature type="transmembrane region" description="Helical" evidence="7">
    <location>
        <begin position="18"/>
        <end position="37"/>
    </location>
</feature>
<feature type="transmembrane region" description="Helical" evidence="7">
    <location>
        <begin position="114"/>
        <end position="132"/>
    </location>
</feature>
<dbReference type="PATRIC" id="fig|1555112.3.peg.1704"/>
<keyword evidence="8" id="KW-0282">Flagellum</keyword>
<keyword evidence="5 7" id="KW-1133">Transmembrane helix</keyword>
<evidence type="ECO:0000313" key="9">
    <source>
        <dbReference type="Proteomes" id="UP000065807"/>
    </source>
</evidence>
<evidence type="ECO:0000256" key="4">
    <source>
        <dbReference type="ARBA" id="ARBA00022692"/>
    </source>
</evidence>
<keyword evidence="3 7" id="KW-1003">Cell membrane</keyword>
<dbReference type="AlphaFoldDB" id="A0A0K2SKH3"/>
<sequence length="692" mass="74443">MAVRAQEILQRLTRQSDLLVVAGLILIVVMMVVPLPAALLDVLLAFNISLALMTLMVTMSVKEPLEVSVFPSLLLVATLFRLALNISTTRLILLNGYAGQVIQAFGRFVVGGNYVVGFIVFLILVIIQFVVITRGAERVAEVAARFTLDAMPGKQMAIDADLNTGLIDEKQARERRAKIEQEADFYGAMDGASKFVKGDAIASIIITLINILGGFAVGVGQRGLSLADALGTYTLLTVGDGLVSQIPALLLSTATGIIVTRAAATTNLGRQLTTQMGAEPQVLLVAGAALGFFGVLPGLPTAPFLTLGALLGGTGYLLQRRQADLRERETARADERAREHRREPEDVAGLVQVDPLELEVGYGLVPLVDAGQSGELLDRIALIRRQMAQEMGLLVPSVRIRDNLALEPSQYRIKIKGIPVGQGELRLGEFLAMEAGQVAEKIEGTPTKEPAFGLPALWIPASRKEEAESAGYTVVDPTSVVATHLAEVIKSHADELLGRQEVRRLLDQLKREYPAVVEELVPQVITAGEVQRVLQALLREGVAIRDLVTILEAVGDGAQTSKSVEYLAGLAREALARQICAAHQGADGTLPIVTLEPRLEQQLGEALQQSDRGSLLSLEPGAGQRLLERVAGWVEKAAVKGEQAVVVCSPHLRFALRRFLERSLPHVPVLSYNEISAEVRVQPVGMVRADEG</sequence>
<dbReference type="PIRSF" id="PIRSF005419">
    <property type="entry name" value="FlhA"/>
    <property type="match status" value="1"/>
</dbReference>
<keyword evidence="9" id="KW-1185">Reference proteome</keyword>